<protein>
    <submittedName>
        <fullName evidence="2">Uncharacterized protein</fullName>
    </submittedName>
</protein>
<evidence type="ECO:0000313" key="3">
    <source>
        <dbReference type="Proteomes" id="UP001148786"/>
    </source>
</evidence>
<comment type="caution">
    <text evidence="2">The sequence shown here is derived from an EMBL/GenBank/DDBJ whole genome shotgun (WGS) entry which is preliminary data.</text>
</comment>
<reference evidence="2" key="1">
    <citation type="submission" date="2022-07" db="EMBL/GenBank/DDBJ databases">
        <title>Genome Sequence of Agrocybe chaxingu.</title>
        <authorList>
            <person name="Buettner E."/>
        </authorList>
    </citation>
    <scope>NUCLEOTIDE SEQUENCE</scope>
    <source>
        <strain evidence="2">MP-N11</strain>
    </source>
</reference>
<dbReference type="OrthoDB" id="3183258at2759"/>
<feature type="transmembrane region" description="Helical" evidence="1">
    <location>
        <begin position="54"/>
        <end position="79"/>
    </location>
</feature>
<dbReference type="PANTHER" id="PTHR40465:SF1">
    <property type="entry name" value="DUF6534 DOMAIN-CONTAINING PROTEIN"/>
    <property type="match status" value="1"/>
</dbReference>
<feature type="transmembrane region" description="Helical" evidence="1">
    <location>
        <begin position="20"/>
        <end position="42"/>
    </location>
</feature>
<dbReference type="PANTHER" id="PTHR40465">
    <property type="entry name" value="CHROMOSOME 1, WHOLE GENOME SHOTGUN SEQUENCE"/>
    <property type="match status" value="1"/>
</dbReference>
<dbReference type="AlphaFoldDB" id="A0A9W8JQS2"/>
<dbReference type="EMBL" id="JANKHO010001863">
    <property type="protein sequence ID" value="KAJ3497427.1"/>
    <property type="molecule type" value="Genomic_DNA"/>
</dbReference>
<keyword evidence="3" id="KW-1185">Reference proteome</keyword>
<keyword evidence="1" id="KW-0472">Membrane</keyword>
<feature type="transmembrane region" description="Helical" evidence="1">
    <location>
        <begin position="125"/>
        <end position="145"/>
    </location>
</feature>
<evidence type="ECO:0000313" key="2">
    <source>
        <dbReference type="EMBL" id="KAJ3497427.1"/>
    </source>
</evidence>
<feature type="transmembrane region" description="Helical" evidence="1">
    <location>
        <begin position="99"/>
        <end position="118"/>
    </location>
</feature>
<sequence length="271" mass="30194">MAFISPISMKGPAEVAHGWMFIGFVFNTLLLGVTITQVYMYYTKYKEDRPFTKALVAFVFILDIMNTTFLCVLLYRSLITFYGEPEFLTKADWLLAADAWTTGLIASTVQSFFAWRILRLTKNWIYVVVIGALAIAGGVASIMTAVETVRVQYFSEFRSFKAIVIVYEAAEVIGDIVITTVLVWHLLNSRHGLRGKYTSTGSRLESSQGQANLAASGQMNLSKKIQIDAVNIETTKTHPEAFVGVQSHELHDFGQGLHAKAQIDSAFRGVR</sequence>
<name>A0A9W8JQS2_9AGAR</name>
<keyword evidence="1" id="KW-0812">Transmembrane</keyword>
<accession>A0A9W8JQS2</accession>
<gene>
    <name evidence="2" type="ORF">NLJ89_g10349</name>
</gene>
<keyword evidence="1" id="KW-1133">Transmembrane helix</keyword>
<evidence type="ECO:0000256" key="1">
    <source>
        <dbReference type="SAM" id="Phobius"/>
    </source>
</evidence>
<feature type="transmembrane region" description="Helical" evidence="1">
    <location>
        <begin position="165"/>
        <end position="187"/>
    </location>
</feature>
<dbReference type="Proteomes" id="UP001148786">
    <property type="component" value="Unassembled WGS sequence"/>
</dbReference>
<organism evidence="2 3">
    <name type="scientific">Agrocybe chaxingu</name>
    <dbReference type="NCBI Taxonomy" id="84603"/>
    <lineage>
        <taxon>Eukaryota</taxon>
        <taxon>Fungi</taxon>
        <taxon>Dikarya</taxon>
        <taxon>Basidiomycota</taxon>
        <taxon>Agaricomycotina</taxon>
        <taxon>Agaricomycetes</taxon>
        <taxon>Agaricomycetidae</taxon>
        <taxon>Agaricales</taxon>
        <taxon>Agaricineae</taxon>
        <taxon>Strophariaceae</taxon>
        <taxon>Agrocybe</taxon>
    </lineage>
</organism>
<proteinExistence type="predicted"/>